<accession>A0A1M5QQA7</accession>
<proteinExistence type="inferred from homology"/>
<keyword evidence="4" id="KW-0963">Cytoplasm</keyword>
<dbReference type="AlphaFoldDB" id="A0A1M5QQA7"/>
<dbReference type="EC" id="3.6.1.9" evidence="4"/>
<keyword evidence="3 4" id="KW-0546">Nucleotide metabolism</keyword>
<feature type="site" description="Important for substrate specificity" evidence="4">
    <location>
        <position position="161"/>
    </location>
</feature>
<dbReference type="PANTHER" id="PTHR43213:SF5">
    <property type="entry name" value="BIFUNCTIONAL DTTP_UTP PYROPHOSPHATASE_METHYLTRANSFERASE PROTEIN-RELATED"/>
    <property type="match status" value="1"/>
</dbReference>
<evidence type="ECO:0000256" key="1">
    <source>
        <dbReference type="ARBA" id="ARBA00001968"/>
    </source>
</evidence>
<comment type="cofactor">
    <cofactor evidence="1 4">
        <name>a divalent metal cation</name>
        <dbReference type="ChEBI" id="CHEBI:60240"/>
    </cofactor>
</comment>
<comment type="similarity">
    <text evidence="4">Belongs to the Maf family. YhdE subfamily.</text>
</comment>
<dbReference type="PANTHER" id="PTHR43213">
    <property type="entry name" value="BIFUNCTIONAL DTTP/UTP PYROPHOSPHATASE/METHYLTRANSFERASE PROTEIN-RELATED"/>
    <property type="match status" value="1"/>
</dbReference>
<evidence type="ECO:0000313" key="6">
    <source>
        <dbReference type="Proteomes" id="UP000199758"/>
    </source>
</evidence>
<sequence>MPTTVFAPDLQFHLASRSPRRVEMLRALGYRFDTVPADIDETPQPGETPTAFASRMACGKASAAAARLGDGLPVIGADTDVAVDGRILGKPSGRDEALAMLAALSGRRHQVCSAVALVHGDRVLEARTVTDVEFGPISAAAAQAYWDTGEPADKAGAYAIQGGAAAWVRAVYGSYTGIVGLPLLETCELLAQLGIVAEPRR</sequence>
<evidence type="ECO:0000256" key="4">
    <source>
        <dbReference type="HAMAP-Rule" id="MF_00528"/>
    </source>
</evidence>
<dbReference type="GO" id="GO:0009117">
    <property type="term" value="P:nucleotide metabolic process"/>
    <property type="evidence" value="ECO:0007669"/>
    <property type="project" value="UniProtKB-KW"/>
</dbReference>
<dbReference type="GO" id="GO:0036218">
    <property type="term" value="F:dTTP diphosphatase activity"/>
    <property type="evidence" value="ECO:0007669"/>
    <property type="project" value="RHEA"/>
</dbReference>
<organism evidence="5 6">
    <name type="scientific">Hydrocarboniphaga daqingensis</name>
    <dbReference type="NCBI Taxonomy" id="490188"/>
    <lineage>
        <taxon>Bacteria</taxon>
        <taxon>Pseudomonadati</taxon>
        <taxon>Pseudomonadota</taxon>
        <taxon>Gammaproteobacteria</taxon>
        <taxon>Nevskiales</taxon>
        <taxon>Nevskiaceae</taxon>
        <taxon>Hydrocarboniphaga</taxon>
    </lineage>
</organism>
<name>A0A1M5QQA7_9GAMM</name>
<dbReference type="GO" id="GO:0005737">
    <property type="term" value="C:cytoplasm"/>
    <property type="evidence" value="ECO:0007669"/>
    <property type="project" value="UniProtKB-SubCell"/>
</dbReference>
<dbReference type="InterPro" id="IPR003697">
    <property type="entry name" value="Maf-like"/>
</dbReference>
<comment type="caution">
    <text evidence="4">Lacks conserved residue(s) required for the propagation of feature annotation.</text>
</comment>
<reference evidence="5 6" key="1">
    <citation type="submission" date="2016-11" db="EMBL/GenBank/DDBJ databases">
        <authorList>
            <person name="Jaros S."/>
            <person name="Januszkiewicz K."/>
            <person name="Wedrychowicz H."/>
        </authorList>
    </citation>
    <scope>NUCLEOTIDE SEQUENCE [LARGE SCALE GENOMIC DNA]</scope>
    <source>
        <strain evidence="5 6">CGMCC 1.7049</strain>
    </source>
</reference>
<gene>
    <name evidence="5" type="ORF">SAMN04488068_2757</name>
</gene>
<dbReference type="GO" id="GO:0036221">
    <property type="term" value="F:UTP diphosphatase activity"/>
    <property type="evidence" value="ECO:0007669"/>
    <property type="project" value="RHEA"/>
</dbReference>
<evidence type="ECO:0000313" key="5">
    <source>
        <dbReference type="EMBL" id="SHH16128.1"/>
    </source>
</evidence>
<dbReference type="OrthoDB" id="9807767at2"/>
<dbReference type="EMBL" id="FQWZ01000006">
    <property type="protein sequence ID" value="SHH16128.1"/>
    <property type="molecule type" value="Genomic_DNA"/>
</dbReference>
<dbReference type="STRING" id="490188.SAMN04488068_2757"/>
<dbReference type="HAMAP" id="MF_00528">
    <property type="entry name" value="Maf"/>
    <property type="match status" value="1"/>
</dbReference>
<keyword evidence="2 4" id="KW-0378">Hydrolase</keyword>
<comment type="subcellular location">
    <subcellularLocation>
        <location evidence="4">Cytoplasm</location>
    </subcellularLocation>
</comment>
<dbReference type="Pfam" id="PF02545">
    <property type="entry name" value="Maf"/>
    <property type="match status" value="1"/>
</dbReference>
<dbReference type="Gene3D" id="3.90.950.10">
    <property type="match status" value="1"/>
</dbReference>
<keyword evidence="6" id="KW-1185">Reference proteome</keyword>
<dbReference type="Proteomes" id="UP000199758">
    <property type="component" value="Unassembled WGS sequence"/>
</dbReference>
<dbReference type="NCBIfam" id="TIGR00172">
    <property type="entry name" value="maf"/>
    <property type="match status" value="1"/>
</dbReference>
<dbReference type="InterPro" id="IPR029001">
    <property type="entry name" value="ITPase-like_fam"/>
</dbReference>
<feature type="site" description="Important for substrate specificity" evidence="4">
    <location>
        <position position="79"/>
    </location>
</feature>
<protein>
    <recommendedName>
        <fullName evidence="4">dTTP/UTP pyrophosphatase</fullName>
        <shortName evidence="4">dTTPase/UTPase</shortName>
        <ecNumber evidence="4">3.6.1.9</ecNumber>
    </recommendedName>
    <alternativeName>
        <fullName evidence="4">Nucleoside triphosphate pyrophosphatase</fullName>
    </alternativeName>
    <alternativeName>
        <fullName evidence="4">Nucleotide pyrophosphatase</fullName>
        <shortName evidence="4">Nucleotide PPase</shortName>
    </alternativeName>
</protein>
<comment type="catalytic activity">
    <reaction evidence="4">
        <text>UTP + H2O = UMP + diphosphate + H(+)</text>
        <dbReference type="Rhea" id="RHEA:29395"/>
        <dbReference type="ChEBI" id="CHEBI:15377"/>
        <dbReference type="ChEBI" id="CHEBI:15378"/>
        <dbReference type="ChEBI" id="CHEBI:33019"/>
        <dbReference type="ChEBI" id="CHEBI:46398"/>
        <dbReference type="ChEBI" id="CHEBI:57865"/>
        <dbReference type="EC" id="3.6.1.9"/>
    </reaction>
</comment>
<dbReference type="PIRSF" id="PIRSF006305">
    <property type="entry name" value="Maf"/>
    <property type="match status" value="1"/>
</dbReference>
<feature type="active site" description="Proton acceptor" evidence="4">
    <location>
        <position position="78"/>
    </location>
</feature>
<dbReference type="SUPFAM" id="SSF52972">
    <property type="entry name" value="ITPase-like"/>
    <property type="match status" value="1"/>
</dbReference>
<evidence type="ECO:0000256" key="2">
    <source>
        <dbReference type="ARBA" id="ARBA00022801"/>
    </source>
</evidence>
<dbReference type="RefSeq" id="WP_072898232.1">
    <property type="nucleotide sequence ID" value="NZ_FQWZ01000006.1"/>
</dbReference>
<dbReference type="CDD" id="cd00555">
    <property type="entry name" value="Maf"/>
    <property type="match status" value="1"/>
</dbReference>
<evidence type="ECO:0000256" key="3">
    <source>
        <dbReference type="ARBA" id="ARBA00023080"/>
    </source>
</evidence>
<comment type="function">
    <text evidence="4">Nucleoside triphosphate pyrophosphatase that hydrolyzes dTTP and UTP. May have a dual role in cell division arrest and in preventing the incorporation of modified nucleotides into cellular nucleic acids.</text>
</comment>
<feature type="site" description="Important for substrate specificity" evidence="4">
    <location>
        <position position="20"/>
    </location>
</feature>
<comment type="catalytic activity">
    <reaction evidence="4">
        <text>dTTP + H2O = dTMP + diphosphate + H(+)</text>
        <dbReference type="Rhea" id="RHEA:28534"/>
        <dbReference type="ChEBI" id="CHEBI:15377"/>
        <dbReference type="ChEBI" id="CHEBI:15378"/>
        <dbReference type="ChEBI" id="CHEBI:33019"/>
        <dbReference type="ChEBI" id="CHEBI:37568"/>
        <dbReference type="ChEBI" id="CHEBI:63528"/>
        <dbReference type="EC" id="3.6.1.9"/>
    </reaction>
</comment>